<dbReference type="Gene3D" id="3.10.20.90">
    <property type="entry name" value="Phosphatidylinositol 3-kinase Catalytic Subunit, Chain A, domain 1"/>
    <property type="match status" value="1"/>
</dbReference>
<evidence type="ECO:0000313" key="3">
    <source>
        <dbReference type="EMBL" id="KAF7130730.1"/>
    </source>
</evidence>
<dbReference type="Pfam" id="PF06999">
    <property type="entry name" value="Suc_Fer-like"/>
    <property type="match status" value="1"/>
</dbReference>
<evidence type="ECO:0000313" key="4">
    <source>
        <dbReference type="Proteomes" id="UP000626092"/>
    </source>
</evidence>
<dbReference type="EMBL" id="WJXA01000010">
    <property type="protein sequence ID" value="KAF7130730.1"/>
    <property type="molecule type" value="Genomic_DNA"/>
</dbReference>
<feature type="domain" description="VQ" evidence="2">
    <location>
        <begin position="368"/>
        <end position="387"/>
    </location>
</feature>
<feature type="compositionally biased region" description="Basic and acidic residues" evidence="1">
    <location>
        <begin position="257"/>
        <end position="274"/>
    </location>
</feature>
<dbReference type="InterPro" id="IPR036249">
    <property type="entry name" value="Thioredoxin-like_sf"/>
</dbReference>
<proteinExistence type="predicted"/>
<comment type="caution">
    <text evidence="3">The sequence shown here is derived from an EMBL/GenBank/DDBJ whole genome shotgun (WGS) entry which is preliminary data.</text>
</comment>
<feature type="region of interest" description="Disordered" evidence="1">
    <location>
        <begin position="525"/>
        <end position="547"/>
    </location>
</feature>
<sequence>MAEAVDNTDTITNSLSSSADDVEFGFKRPEMYKEKLAGTVDPPFDRHVFLCYGSYDSWPSRVESSDSDPLPKLLSGALKTRKNEIGVKTRLTVCEGREGTEFSDGDVLIFPEMIKYRGLKDSDVDSFVEDVIVSGKPWASGVPEVLAGSHVFVCAHANRDKRCGVCGPVLIEKFEEEIEMRGLKDRVFVSACSHIGGHKYAGNIIIFSPDAEGKIAGHWYGYVTPDDVPEMLDQHIGKGEIIDRLWRGQMGVYVEPAEKAKEQKIPNGKDEEKSKKKHKGEKKVQVENGVVASCCQGANGVSCCQVGSSEAKETAEVKGKKGPGKCSSWMGKWEQSEVLTAVGVVGAVATIAVAYSFYRRVITDPLEVKTTASEFRAFVQELTGRDSGIPDLTKYQEINGCDKIEEITSDDDHAVLVVPGMEPAACEAPMKSSDIKYGDSLRCFHSYVDENGLLDIDLDGLKARILYLFNLSPDSNLVLTYIDEDNDNVALVDEEDFYYAIEQCLNPMMITARLIYHKRMRAREETGRSSGNSVGRTSEPFDNLMNGDASSNPEFSHIVECLAKLKSGCQTIGASEIDRKASEFFETSKDTFSTPKKSLGDESIGPIQKCYQKELNKGNINRNASTLRLDPASIRGAVKGFPKHDPIQQSPDQFNKTVCDGPWKPSHSRHQHEGWRQIEAKCFKKSKRNVKRSIGSEEDDKDKCFKKFKRTRNGMKRDGFNLNKLRGSSASDLGMHEEGSSDIDWIVHNYVKRRNHMKAQQRAKCRV</sequence>
<dbReference type="OrthoDB" id="10253744at2759"/>
<reference evidence="3" key="1">
    <citation type="submission" date="2019-11" db="EMBL/GenBank/DDBJ databases">
        <authorList>
            <person name="Liu Y."/>
            <person name="Hou J."/>
            <person name="Li T.-Q."/>
            <person name="Guan C.-H."/>
            <person name="Wu X."/>
            <person name="Wu H.-Z."/>
            <person name="Ling F."/>
            <person name="Zhang R."/>
            <person name="Shi X.-G."/>
            <person name="Ren J.-P."/>
            <person name="Chen E.-F."/>
            <person name="Sun J.-M."/>
        </authorList>
    </citation>
    <scope>NUCLEOTIDE SEQUENCE</scope>
    <source>
        <strain evidence="3">Adult_tree_wgs_1</strain>
        <tissue evidence="3">Leaves</tissue>
    </source>
</reference>
<accession>A0A834GD37</accession>
<organism evidence="3 4">
    <name type="scientific">Rhododendron simsii</name>
    <name type="common">Sims's rhododendron</name>
    <dbReference type="NCBI Taxonomy" id="118357"/>
    <lineage>
        <taxon>Eukaryota</taxon>
        <taxon>Viridiplantae</taxon>
        <taxon>Streptophyta</taxon>
        <taxon>Embryophyta</taxon>
        <taxon>Tracheophyta</taxon>
        <taxon>Spermatophyta</taxon>
        <taxon>Magnoliopsida</taxon>
        <taxon>eudicotyledons</taxon>
        <taxon>Gunneridae</taxon>
        <taxon>Pentapetalae</taxon>
        <taxon>asterids</taxon>
        <taxon>Ericales</taxon>
        <taxon>Ericaceae</taxon>
        <taxon>Ericoideae</taxon>
        <taxon>Rhodoreae</taxon>
        <taxon>Rhododendron</taxon>
    </lineage>
</organism>
<protein>
    <recommendedName>
        <fullName evidence="2">VQ domain-containing protein</fullName>
    </recommendedName>
</protein>
<dbReference type="CDD" id="cd03062">
    <property type="entry name" value="TRX_Fd_Sucrase"/>
    <property type="match status" value="1"/>
</dbReference>
<dbReference type="Gene3D" id="3.40.30.10">
    <property type="entry name" value="Glutaredoxin"/>
    <property type="match status" value="2"/>
</dbReference>
<feature type="region of interest" description="Disordered" evidence="1">
    <location>
        <begin position="257"/>
        <end position="283"/>
    </location>
</feature>
<dbReference type="PANTHER" id="PTHR31902">
    <property type="entry name" value="ACTIN PATCHES DISTAL PROTEIN 1"/>
    <property type="match status" value="1"/>
</dbReference>
<dbReference type="FunFam" id="3.40.30.10:FF:000213">
    <property type="entry name" value="APD1p protein"/>
    <property type="match status" value="1"/>
</dbReference>
<keyword evidence="4" id="KW-1185">Reference proteome</keyword>
<name>A0A834GD37_RHOSS</name>
<dbReference type="InterPro" id="IPR008889">
    <property type="entry name" value="VQ"/>
</dbReference>
<dbReference type="AlphaFoldDB" id="A0A834GD37"/>
<evidence type="ECO:0000259" key="2">
    <source>
        <dbReference type="Pfam" id="PF05678"/>
    </source>
</evidence>
<dbReference type="PANTHER" id="PTHR31902:SF10">
    <property type="entry name" value="SUCRASE_FERREDOXIN-LIKE FAMILY PROTEIN"/>
    <property type="match status" value="1"/>
</dbReference>
<dbReference type="SUPFAM" id="SSF54277">
    <property type="entry name" value="CAD &amp; PB1 domains"/>
    <property type="match status" value="1"/>
</dbReference>
<dbReference type="Pfam" id="PF05678">
    <property type="entry name" value="VQ"/>
    <property type="match status" value="1"/>
</dbReference>
<dbReference type="SUPFAM" id="SSF52833">
    <property type="entry name" value="Thioredoxin-like"/>
    <property type="match status" value="1"/>
</dbReference>
<dbReference type="InterPro" id="IPR009737">
    <property type="entry name" value="Aim32/Apd1-like"/>
</dbReference>
<gene>
    <name evidence="3" type="ORF">RHSIM_Rhsim10G0015600</name>
</gene>
<evidence type="ECO:0000256" key="1">
    <source>
        <dbReference type="SAM" id="MobiDB-lite"/>
    </source>
</evidence>
<dbReference type="Proteomes" id="UP000626092">
    <property type="component" value="Unassembled WGS sequence"/>
</dbReference>